<keyword evidence="1" id="KW-0472">Membrane</keyword>
<keyword evidence="1" id="KW-0812">Transmembrane</keyword>
<organism evidence="2 3">
    <name type="scientific">Flavobacterium frigidimaris</name>
    <dbReference type="NCBI Taxonomy" id="262320"/>
    <lineage>
        <taxon>Bacteria</taxon>
        <taxon>Pseudomonadati</taxon>
        <taxon>Bacteroidota</taxon>
        <taxon>Flavobacteriia</taxon>
        <taxon>Flavobacteriales</taxon>
        <taxon>Flavobacteriaceae</taxon>
        <taxon>Flavobacterium</taxon>
    </lineage>
</organism>
<name>A0ABX4BPY9_FLAFR</name>
<protein>
    <submittedName>
        <fullName evidence="2">Uncharacterized protein</fullName>
    </submittedName>
</protein>
<feature type="transmembrane region" description="Helical" evidence="1">
    <location>
        <begin position="12"/>
        <end position="30"/>
    </location>
</feature>
<reference evidence="2 3" key="1">
    <citation type="submission" date="2016-11" db="EMBL/GenBank/DDBJ databases">
        <title>Whole genomes of Flavobacteriaceae.</title>
        <authorList>
            <person name="Stine C."/>
            <person name="Li C."/>
            <person name="Tadesse D."/>
        </authorList>
    </citation>
    <scope>NUCLEOTIDE SEQUENCE [LARGE SCALE GENOMIC DNA]</scope>
    <source>
        <strain evidence="2 3">DSM 15937</strain>
    </source>
</reference>
<evidence type="ECO:0000313" key="3">
    <source>
        <dbReference type="Proteomes" id="UP000198382"/>
    </source>
</evidence>
<proteinExistence type="predicted"/>
<evidence type="ECO:0000256" key="1">
    <source>
        <dbReference type="SAM" id="Phobius"/>
    </source>
</evidence>
<dbReference type="Proteomes" id="UP000198382">
    <property type="component" value="Unassembled WGS sequence"/>
</dbReference>
<comment type="caution">
    <text evidence="2">The sequence shown here is derived from an EMBL/GenBank/DDBJ whole genome shotgun (WGS) entry which is preliminary data.</text>
</comment>
<feature type="non-terminal residue" evidence="2">
    <location>
        <position position="99"/>
    </location>
</feature>
<keyword evidence="3" id="KW-1185">Reference proteome</keyword>
<gene>
    <name evidence="2" type="ORF">B0A65_10585</name>
</gene>
<accession>A0ABX4BPY9</accession>
<feature type="transmembrane region" description="Helical" evidence="1">
    <location>
        <begin position="61"/>
        <end position="80"/>
    </location>
</feature>
<keyword evidence="1" id="KW-1133">Transmembrane helix</keyword>
<sequence>MEFKKIYRKVRKVFFYWCVYAVYLSSQGFMSKNLRTLRKTFAHLAVKYLNLGFQNWNLKKIIAKFAKCFFYWCVYAVYLSSQGFMNKNLRTLHKTFAHL</sequence>
<evidence type="ECO:0000313" key="2">
    <source>
        <dbReference type="EMBL" id="OXA78996.1"/>
    </source>
</evidence>
<dbReference type="RefSeq" id="WP_207556420.1">
    <property type="nucleotide sequence ID" value="NZ_MUGV01000018.1"/>
</dbReference>
<dbReference type="EMBL" id="MUGV01000018">
    <property type="protein sequence ID" value="OXA78996.1"/>
    <property type="molecule type" value="Genomic_DNA"/>
</dbReference>